<evidence type="ECO:0000313" key="2">
    <source>
        <dbReference type="EMBL" id="MBO1267424.1"/>
    </source>
</evidence>
<name>A0A939HDY2_9MICC</name>
<gene>
    <name evidence="2" type="ORF">J1902_05405</name>
</gene>
<keyword evidence="3" id="KW-1185">Reference proteome</keyword>
<dbReference type="InterPro" id="IPR013830">
    <property type="entry name" value="SGNH_hydro"/>
</dbReference>
<dbReference type="Pfam" id="PF13472">
    <property type="entry name" value="Lipase_GDSL_2"/>
    <property type="match status" value="1"/>
</dbReference>
<accession>A0A939HDY2</accession>
<dbReference type="AlphaFoldDB" id="A0A939HDY2"/>
<comment type="caution">
    <text evidence="2">The sequence shown here is derived from an EMBL/GenBank/DDBJ whole genome shotgun (WGS) entry which is preliminary data.</text>
</comment>
<evidence type="ECO:0000313" key="3">
    <source>
        <dbReference type="Proteomes" id="UP000664164"/>
    </source>
</evidence>
<dbReference type="Gene3D" id="2.60.120.260">
    <property type="entry name" value="Galactose-binding domain-like"/>
    <property type="match status" value="1"/>
</dbReference>
<protein>
    <recommendedName>
        <fullName evidence="1">SGNH hydrolase-type esterase domain-containing protein</fullName>
    </recommendedName>
</protein>
<evidence type="ECO:0000259" key="1">
    <source>
        <dbReference type="Pfam" id="PF13472"/>
    </source>
</evidence>
<dbReference type="InterPro" id="IPR036514">
    <property type="entry name" value="SGNH_hydro_sf"/>
</dbReference>
<dbReference type="InterPro" id="IPR051532">
    <property type="entry name" value="Ester_Hydrolysis_Enzymes"/>
</dbReference>
<organism evidence="2 3">
    <name type="scientific">Arthrobacter cavernae</name>
    <dbReference type="NCBI Taxonomy" id="2817681"/>
    <lineage>
        <taxon>Bacteria</taxon>
        <taxon>Bacillati</taxon>
        <taxon>Actinomycetota</taxon>
        <taxon>Actinomycetes</taxon>
        <taxon>Micrococcales</taxon>
        <taxon>Micrococcaceae</taxon>
        <taxon>Arthrobacter</taxon>
    </lineage>
</organism>
<sequence>MDSVEARWAGAFKIVTDAEGWQHFRRLDPALFIFPATDGLEDRARMAAGIRATWTASSGKLVVEAEGTEDSSPFDVLVNGRLAQRVPAAGRVSHELDLGVLPVGSTVQLWLPQFGRLKVLEASLKGEDVAAVSESGKRWLTYGSSITHCQQADGPSEAWPSIVTRQYGWQLYSLGFAGECQLDPAAESTIEQLPADFISLCLGINSYNAAVFSERSYASQVLGFIANIRKAHPKVPLAVITPMLSLPREETPNAVGWTLRQYRAATADVVRVLRERGDTRIHCLDGESVFSPAESATLMPDTLHPDNAGYRLMATRLGPQLAAVANARY</sequence>
<dbReference type="RefSeq" id="WP_207615225.1">
    <property type="nucleotide sequence ID" value="NZ_JAFNLL010000009.1"/>
</dbReference>
<dbReference type="EMBL" id="JAFNLL010000009">
    <property type="protein sequence ID" value="MBO1267424.1"/>
    <property type="molecule type" value="Genomic_DNA"/>
</dbReference>
<reference evidence="2" key="1">
    <citation type="submission" date="2021-03" db="EMBL/GenBank/DDBJ databases">
        <title>A new species, PO-11, isolated from a karst cave deposit.</title>
        <authorList>
            <person name="Zhaoxiaoyong W."/>
        </authorList>
    </citation>
    <scope>NUCLEOTIDE SEQUENCE</scope>
    <source>
        <strain evidence="2">PO-11</strain>
    </source>
</reference>
<dbReference type="Proteomes" id="UP000664164">
    <property type="component" value="Unassembled WGS sequence"/>
</dbReference>
<dbReference type="Gene3D" id="3.40.50.1110">
    <property type="entry name" value="SGNH hydrolase"/>
    <property type="match status" value="1"/>
</dbReference>
<proteinExistence type="predicted"/>
<feature type="domain" description="SGNH hydrolase-type esterase" evidence="1">
    <location>
        <begin position="142"/>
        <end position="312"/>
    </location>
</feature>
<dbReference type="SUPFAM" id="SSF52266">
    <property type="entry name" value="SGNH hydrolase"/>
    <property type="match status" value="1"/>
</dbReference>
<dbReference type="PANTHER" id="PTHR30383">
    <property type="entry name" value="THIOESTERASE 1/PROTEASE 1/LYSOPHOSPHOLIPASE L1"/>
    <property type="match status" value="1"/>
</dbReference>